<dbReference type="Proteomes" id="UP000061587">
    <property type="component" value="Chromosome"/>
</dbReference>
<keyword evidence="1" id="KW-0812">Transmembrane</keyword>
<dbReference type="EMBL" id="CP013020">
    <property type="protein sequence ID" value="ALK86370.1"/>
    <property type="molecule type" value="Genomic_DNA"/>
</dbReference>
<name>A0A0N7J7X3_PHOVU</name>
<reference evidence="2 3" key="2">
    <citation type="journal article" date="2016" name="Genome Biol. Evol.">
        <title>Extensive mobilome-driven genome diversification in mouse gut-associated Bacteroides vulgatus mpk.</title>
        <authorList>
            <person name="Lange A."/>
            <person name="Beier S."/>
            <person name="Steimle A."/>
            <person name="Autenrieth I.B."/>
            <person name="Huson D.H."/>
            <person name="Frick J.S."/>
        </authorList>
    </citation>
    <scope>NUCLEOTIDE SEQUENCE [LARGE SCALE GENOMIC DNA]</scope>
    <source>
        <strain evidence="3">mpk</strain>
    </source>
</reference>
<feature type="transmembrane region" description="Helical" evidence="1">
    <location>
        <begin position="157"/>
        <end position="177"/>
    </location>
</feature>
<proteinExistence type="predicted"/>
<reference evidence="3" key="1">
    <citation type="submission" date="2015-10" db="EMBL/GenBank/DDBJ databases">
        <title>Extensive mobilome-driven genome diversification in gut-associated Bacteroides vulgatus mpk.</title>
        <authorList>
            <person name="Beier S."/>
            <person name="Lange A."/>
            <person name="Huson D.H."/>
            <person name="Frick J.-S."/>
            <person name="Autenrieth I.B."/>
        </authorList>
    </citation>
    <scope>NUCLEOTIDE SEQUENCE [LARGE SCALE GENOMIC DNA]</scope>
    <source>
        <strain evidence="3">mpk</strain>
    </source>
</reference>
<evidence type="ECO:0000256" key="1">
    <source>
        <dbReference type="SAM" id="Phobius"/>
    </source>
</evidence>
<organism evidence="2 3">
    <name type="scientific">Phocaeicola vulgatus</name>
    <name type="common">Bacteroides vulgatus</name>
    <dbReference type="NCBI Taxonomy" id="821"/>
    <lineage>
        <taxon>Bacteria</taxon>
        <taxon>Pseudomonadati</taxon>
        <taxon>Bacteroidota</taxon>
        <taxon>Bacteroidia</taxon>
        <taxon>Bacteroidales</taxon>
        <taxon>Bacteroidaceae</taxon>
        <taxon>Phocaeicola</taxon>
    </lineage>
</organism>
<dbReference type="PATRIC" id="fig|821.40.peg.4575"/>
<sequence>MKSEEYIESIYGCLERIEDKINRLSIPQSANGKSEVNNVVSESSLLEVKQDLDTVKTAFKRVMETLVMIKADTANILKRDSTSDKFSGVLSEFKNAQLQNFELQKNLLERFTATETRNLQQVVEKVEMLSASVKGRMSKPDKVRHLFVFDLASKPTWALLMVNMFLFAAFGSALYFARQPDYDRIDNDLKYRYIKMKGKASIEQIEELEGIFELNRDNAKIRQMLQDVETYEEAVRKQATLTEQARLKEQAANELGTKAKSIKDKAIKDKPKK</sequence>
<evidence type="ECO:0000313" key="2">
    <source>
        <dbReference type="EMBL" id="ALK86370.1"/>
    </source>
</evidence>
<protein>
    <submittedName>
        <fullName evidence="2">Uncharacterized protein</fullName>
    </submittedName>
</protein>
<gene>
    <name evidence="2" type="ORF">BvMPK_3810</name>
</gene>
<keyword evidence="1" id="KW-0472">Membrane</keyword>
<evidence type="ECO:0000313" key="3">
    <source>
        <dbReference type="Proteomes" id="UP000061587"/>
    </source>
</evidence>
<keyword evidence="1" id="KW-1133">Transmembrane helix</keyword>
<dbReference type="AlphaFoldDB" id="A0A0N7J7X3"/>
<accession>A0A0N7J7X3</accession>